<keyword evidence="2" id="KW-1185">Reference proteome</keyword>
<organism evidence="1 2">
    <name type="scientific">Entomortierella chlamydospora</name>
    <dbReference type="NCBI Taxonomy" id="101097"/>
    <lineage>
        <taxon>Eukaryota</taxon>
        <taxon>Fungi</taxon>
        <taxon>Fungi incertae sedis</taxon>
        <taxon>Mucoromycota</taxon>
        <taxon>Mortierellomycotina</taxon>
        <taxon>Mortierellomycetes</taxon>
        <taxon>Mortierellales</taxon>
        <taxon>Mortierellaceae</taxon>
        <taxon>Entomortierella</taxon>
    </lineage>
</organism>
<sequence length="149" mass="15694">MGILSPVCMTSDGTRLYAFAYGSNGSGRSFSYVLIKSNSVPSYTLNDLSWTLVSTLGGPNVYSMSLNAYSCVVDDMGVFTIVSSAFNGTGTASKGMTLGLQYQPPGDTSGGSGTWSNVYAPSGYTYSSTNTLFFLKDSSGKDTLMKAYT</sequence>
<accession>A0A9P6MQU6</accession>
<comment type="caution">
    <text evidence="1">The sequence shown here is derived from an EMBL/GenBank/DDBJ whole genome shotgun (WGS) entry which is preliminary data.</text>
</comment>
<dbReference type="EMBL" id="JAAAID010001398">
    <property type="protein sequence ID" value="KAG0010168.1"/>
    <property type="molecule type" value="Genomic_DNA"/>
</dbReference>
<name>A0A9P6MQU6_9FUNG</name>
<evidence type="ECO:0000313" key="2">
    <source>
        <dbReference type="Proteomes" id="UP000703661"/>
    </source>
</evidence>
<dbReference type="OrthoDB" id="2373827at2759"/>
<evidence type="ECO:0000313" key="1">
    <source>
        <dbReference type="EMBL" id="KAG0010168.1"/>
    </source>
</evidence>
<proteinExistence type="predicted"/>
<dbReference type="AlphaFoldDB" id="A0A9P6MQU6"/>
<dbReference type="Proteomes" id="UP000703661">
    <property type="component" value="Unassembled WGS sequence"/>
</dbReference>
<protein>
    <submittedName>
        <fullName evidence="1">Uncharacterized protein</fullName>
    </submittedName>
</protein>
<gene>
    <name evidence="1" type="ORF">BGZ80_001714</name>
</gene>
<reference evidence="1" key="1">
    <citation type="journal article" date="2020" name="Fungal Divers.">
        <title>Resolving the Mortierellaceae phylogeny through synthesis of multi-gene phylogenetics and phylogenomics.</title>
        <authorList>
            <person name="Vandepol N."/>
            <person name="Liber J."/>
            <person name="Desiro A."/>
            <person name="Na H."/>
            <person name="Kennedy M."/>
            <person name="Barry K."/>
            <person name="Grigoriev I.V."/>
            <person name="Miller A.N."/>
            <person name="O'Donnell K."/>
            <person name="Stajich J.E."/>
            <person name="Bonito G."/>
        </authorList>
    </citation>
    <scope>NUCLEOTIDE SEQUENCE</scope>
    <source>
        <strain evidence="1">NRRL 2769</strain>
    </source>
</reference>